<dbReference type="Pfam" id="PF05117">
    <property type="entry name" value="DUF695"/>
    <property type="match status" value="1"/>
</dbReference>
<protein>
    <submittedName>
        <fullName evidence="3">DUF695 domain-containing protein</fullName>
    </submittedName>
</protein>
<comment type="caution">
    <text evidence="3">The sequence shown here is derived from an EMBL/GenBank/DDBJ whole genome shotgun (WGS) entry which is preliminary data.</text>
</comment>
<proteinExistence type="predicted"/>
<accession>A0A437LI14</accession>
<organism evidence="3 4">
    <name type="scientific">Inhella crocodyli</name>
    <dbReference type="NCBI Taxonomy" id="2499851"/>
    <lineage>
        <taxon>Bacteria</taxon>
        <taxon>Pseudomonadati</taxon>
        <taxon>Pseudomonadota</taxon>
        <taxon>Betaproteobacteria</taxon>
        <taxon>Burkholderiales</taxon>
        <taxon>Sphaerotilaceae</taxon>
        <taxon>Inhella</taxon>
    </lineage>
</organism>
<keyword evidence="1" id="KW-0732">Signal</keyword>
<evidence type="ECO:0000313" key="3">
    <source>
        <dbReference type="EMBL" id="RVT85019.1"/>
    </source>
</evidence>
<name>A0A437LI14_9BURK</name>
<evidence type="ECO:0000313" key="4">
    <source>
        <dbReference type="Proteomes" id="UP000288587"/>
    </source>
</evidence>
<reference evidence="3 4" key="1">
    <citation type="submission" date="2019-01" db="EMBL/GenBank/DDBJ databases">
        <authorList>
            <person name="Chen W.-M."/>
        </authorList>
    </citation>
    <scope>NUCLEOTIDE SEQUENCE [LARGE SCALE GENOMIC DNA]</scope>
    <source>
        <strain evidence="3 4">CCP-18</strain>
    </source>
</reference>
<dbReference type="AlphaFoldDB" id="A0A437LI14"/>
<gene>
    <name evidence="3" type="ORF">EOD73_12955</name>
</gene>
<dbReference type="RefSeq" id="WP_127683421.1">
    <property type="nucleotide sequence ID" value="NZ_SACM01000003.1"/>
</dbReference>
<feature type="chain" id="PRO_5019272357" evidence="1">
    <location>
        <begin position="24"/>
        <end position="170"/>
    </location>
</feature>
<feature type="signal peptide" evidence="1">
    <location>
        <begin position="1"/>
        <end position="23"/>
    </location>
</feature>
<keyword evidence="4" id="KW-1185">Reference proteome</keyword>
<feature type="domain" description="DUF695" evidence="2">
    <location>
        <begin position="40"/>
        <end position="162"/>
    </location>
</feature>
<evidence type="ECO:0000259" key="2">
    <source>
        <dbReference type="Pfam" id="PF05117"/>
    </source>
</evidence>
<dbReference type="Proteomes" id="UP000288587">
    <property type="component" value="Unassembled WGS sequence"/>
</dbReference>
<dbReference type="EMBL" id="SACM01000003">
    <property type="protein sequence ID" value="RVT85019.1"/>
    <property type="molecule type" value="Genomic_DNA"/>
</dbReference>
<sequence length="170" mass="19039">MSLLNGVMFASLISLIFGSMANAAKPQEIFPVEKFMVLEGKIDGKPVIGSFNAAYKNYAYKKKFSWCLRLSITLNEAALYANGLPKGEEIAVANKLEDELVEGIKSLTVAHYLGHLFGDTFLHVFVYFDDPDVVHQYLQSQVNKEGLVRGFAYEIQQDPQWLIAAPFIKN</sequence>
<dbReference type="OrthoDB" id="277501at2"/>
<evidence type="ECO:0000256" key="1">
    <source>
        <dbReference type="SAM" id="SignalP"/>
    </source>
</evidence>
<dbReference type="InterPro" id="IPR016097">
    <property type="entry name" value="DUF695"/>
</dbReference>